<sequence length="105" mass="12247">MDACKLFLHRLIRLEQANLTTTITETRRLSLTRSNTIAYFNTINDRIFYRTNLRFPQMSEEGTMEKEAPSPVTSVAAHHLSSNMNNENVHTRNECHTSPSFYIIW</sequence>
<dbReference type="EMBL" id="KZ270038">
    <property type="protein sequence ID" value="OZC07233.1"/>
    <property type="molecule type" value="Genomic_DNA"/>
</dbReference>
<accession>A0A238BPL8</accession>
<proteinExistence type="predicted"/>
<reference evidence="1 2" key="1">
    <citation type="submission" date="2015-12" db="EMBL/GenBank/DDBJ databases">
        <title>Draft genome of the nematode, Onchocerca flexuosa.</title>
        <authorList>
            <person name="Mitreva M."/>
        </authorList>
    </citation>
    <scope>NUCLEOTIDE SEQUENCE [LARGE SCALE GENOMIC DNA]</scope>
    <source>
        <strain evidence="1">Red Deer</strain>
    </source>
</reference>
<keyword evidence="2" id="KW-1185">Reference proteome</keyword>
<name>A0A238BPL8_9BILA</name>
<dbReference type="AlphaFoldDB" id="A0A238BPL8"/>
<evidence type="ECO:0000313" key="2">
    <source>
        <dbReference type="Proteomes" id="UP000242913"/>
    </source>
</evidence>
<protein>
    <submittedName>
        <fullName evidence="1">Uncharacterized protein</fullName>
    </submittedName>
</protein>
<gene>
    <name evidence="1" type="ORF">X798_05758</name>
</gene>
<organism evidence="1 2">
    <name type="scientific">Onchocerca flexuosa</name>
    <dbReference type="NCBI Taxonomy" id="387005"/>
    <lineage>
        <taxon>Eukaryota</taxon>
        <taxon>Metazoa</taxon>
        <taxon>Ecdysozoa</taxon>
        <taxon>Nematoda</taxon>
        <taxon>Chromadorea</taxon>
        <taxon>Rhabditida</taxon>
        <taxon>Spirurina</taxon>
        <taxon>Spiruromorpha</taxon>
        <taxon>Filarioidea</taxon>
        <taxon>Onchocercidae</taxon>
        <taxon>Onchocerca</taxon>
    </lineage>
</organism>
<evidence type="ECO:0000313" key="1">
    <source>
        <dbReference type="EMBL" id="OZC07233.1"/>
    </source>
</evidence>
<dbReference type="Proteomes" id="UP000242913">
    <property type="component" value="Unassembled WGS sequence"/>
</dbReference>